<dbReference type="SMART" id="SM00220">
    <property type="entry name" value="S_TKc"/>
    <property type="match status" value="1"/>
</dbReference>
<dbReference type="InterPro" id="IPR050235">
    <property type="entry name" value="CK1_Ser-Thr_kinase"/>
</dbReference>
<dbReference type="EMBL" id="MPUH01001198">
    <property type="protein sequence ID" value="OMJ69444.1"/>
    <property type="molecule type" value="Genomic_DNA"/>
</dbReference>
<accession>A0A1R2AY29</accession>
<evidence type="ECO:0000259" key="2">
    <source>
        <dbReference type="PROSITE" id="PS50011"/>
    </source>
</evidence>
<organism evidence="3 4">
    <name type="scientific">Stentor coeruleus</name>
    <dbReference type="NCBI Taxonomy" id="5963"/>
    <lineage>
        <taxon>Eukaryota</taxon>
        <taxon>Sar</taxon>
        <taxon>Alveolata</taxon>
        <taxon>Ciliophora</taxon>
        <taxon>Postciliodesmatophora</taxon>
        <taxon>Heterotrichea</taxon>
        <taxon>Heterotrichida</taxon>
        <taxon>Stentoridae</taxon>
        <taxon>Stentor</taxon>
    </lineage>
</organism>
<comment type="caution">
    <text evidence="3">The sequence shown here is derived from an EMBL/GenBank/DDBJ whole genome shotgun (WGS) entry which is preliminary data.</text>
</comment>
<dbReference type="GO" id="GO:0005524">
    <property type="term" value="F:ATP binding"/>
    <property type="evidence" value="ECO:0007669"/>
    <property type="project" value="InterPro"/>
</dbReference>
<dbReference type="InterPro" id="IPR011009">
    <property type="entry name" value="Kinase-like_dom_sf"/>
</dbReference>
<dbReference type="SUPFAM" id="SSF56112">
    <property type="entry name" value="Protein kinase-like (PK-like)"/>
    <property type="match status" value="1"/>
</dbReference>
<dbReference type="PANTHER" id="PTHR11909">
    <property type="entry name" value="CASEIN KINASE-RELATED"/>
    <property type="match status" value="1"/>
</dbReference>
<reference evidence="3 4" key="1">
    <citation type="submission" date="2016-11" db="EMBL/GenBank/DDBJ databases">
        <title>The macronuclear genome of Stentor coeruleus: a giant cell with tiny introns.</title>
        <authorList>
            <person name="Slabodnick M."/>
            <person name="Ruby J.G."/>
            <person name="Reiff S.B."/>
            <person name="Swart E.C."/>
            <person name="Gosai S."/>
            <person name="Prabakaran S."/>
            <person name="Witkowska E."/>
            <person name="Larue G.E."/>
            <person name="Fisher S."/>
            <person name="Freeman R.M."/>
            <person name="Gunawardena J."/>
            <person name="Chu W."/>
            <person name="Stover N.A."/>
            <person name="Gregory B.D."/>
            <person name="Nowacki M."/>
            <person name="Derisi J."/>
            <person name="Roy S.W."/>
            <person name="Marshall W.F."/>
            <person name="Sood P."/>
        </authorList>
    </citation>
    <scope>NUCLEOTIDE SEQUENCE [LARGE SCALE GENOMIC DNA]</scope>
    <source>
        <strain evidence="3">WM001</strain>
    </source>
</reference>
<protein>
    <recommendedName>
        <fullName evidence="1">Casein kinase I</fullName>
    </recommendedName>
</protein>
<dbReference type="Gene3D" id="1.10.510.10">
    <property type="entry name" value="Transferase(Phosphotransferase) domain 1"/>
    <property type="match status" value="1"/>
</dbReference>
<proteinExistence type="predicted"/>
<feature type="domain" description="Protein kinase" evidence="2">
    <location>
        <begin position="10"/>
        <end position="291"/>
    </location>
</feature>
<name>A0A1R2AY29_9CILI</name>
<dbReference type="InterPro" id="IPR000719">
    <property type="entry name" value="Prot_kinase_dom"/>
</dbReference>
<evidence type="ECO:0000313" key="4">
    <source>
        <dbReference type="Proteomes" id="UP000187209"/>
    </source>
</evidence>
<dbReference type="OrthoDB" id="2687620at2759"/>
<dbReference type="AlphaFoldDB" id="A0A1R2AY29"/>
<dbReference type="GO" id="GO:0004672">
    <property type="term" value="F:protein kinase activity"/>
    <property type="evidence" value="ECO:0007669"/>
    <property type="project" value="InterPro"/>
</dbReference>
<dbReference type="Proteomes" id="UP000187209">
    <property type="component" value="Unassembled WGS sequence"/>
</dbReference>
<evidence type="ECO:0000313" key="3">
    <source>
        <dbReference type="EMBL" id="OMJ69444.1"/>
    </source>
</evidence>
<gene>
    <name evidence="3" type="ORF">SteCoe_32840</name>
</gene>
<keyword evidence="4" id="KW-1185">Reference proteome</keyword>
<evidence type="ECO:0000256" key="1">
    <source>
        <dbReference type="ARBA" id="ARBA00023860"/>
    </source>
</evidence>
<sequence length="391" mass="46151">MQNLLLDNRYKVQKIIHESSKSYLYKACDQKTGDKVVIKYEKNPVGSYLQKEARILNDFYSVPGFIQVLSEGIFRGKKFAVYNYLGKSLQAKLLESNNCFSLACVMKIAIELLDKIHKLHKMGYVHNSLSPNKILTGYELDWQTLFITNFAQASVFMDFDRKKHVTIKKSVQKCKKTLYSSVNIDEGFISSRRDDLESFIYMLIHFIQGYLPWDSRKTNKKILYKIKKNLTINEICQNCPSEFKVILLYIKSLKFDEEPDYEMLKNLFKTLAEKNEIRPEYDWKLNNYKMIAKVKFDRSQTSLIQQLMQSPELLYSGNQRKRVSKTVKFTFELMNNEKFEIISSSKNRLDTQRDLARVDTVKLIEYPQINNRKKLFELRKEFINEASQIHP</sequence>
<dbReference type="PROSITE" id="PS50011">
    <property type="entry name" value="PROTEIN_KINASE_DOM"/>
    <property type="match status" value="1"/>
</dbReference>